<feature type="transmembrane region" description="Helical" evidence="1">
    <location>
        <begin position="120"/>
        <end position="148"/>
    </location>
</feature>
<dbReference type="RefSeq" id="WP_064782200.1">
    <property type="nucleotide sequence ID" value="NZ_JPVZ01000011.1"/>
</dbReference>
<sequence length="226" mass="24425">MVFPLLAMLPGIFTAISGATELFDAGKQVYNEVTGNAAPDTPAALQSAVESLPPEQQEAFAERMTKEIEMYRAQNERLEIQGGRVDAETLAVLTPEAATEVAIMRMTTRPWVVRQLTRAMVWPVMSVFAVDIALAVINTFIAGIWAVFGEAAAPVQFELVAGKFFGDGGSVYVQMYSQIVEYSAYIVITYMTLREAGKAGGPKQVVSGAINKVMTGIKSVFSGSRK</sequence>
<comment type="caution">
    <text evidence="2">The sequence shown here is derived from an EMBL/GenBank/DDBJ whole genome shotgun (WGS) entry which is preliminary data.</text>
</comment>
<evidence type="ECO:0000313" key="2">
    <source>
        <dbReference type="EMBL" id="OAZ08039.1"/>
    </source>
</evidence>
<reference evidence="2 3" key="1">
    <citation type="submission" date="2014-07" db="EMBL/GenBank/DDBJ databases">
        <title>Draft genome sequence of Thalassospira tepidiphila 1-1B.</title>
        <authorList>
            <person name="Lai Q."/>
            <person name="Shao Z."/>
        </authorList>
    </citation>
    <scope>NUCLEOTIDE SEQUENCE [LARGE SCALE GENOMIC DNA]</scope>
    <source>
        <strain evidence="2 3">MCCC 1A03514</strain>
    </source>
</reference>
<accession>A0A853KUX7</accession>
<protein>
    <submittedName>
        <fullName evidence="2">Uncharacterized protein</fullName>
    </submittedName>
</protein>
<gene>
    <name evidence="2" type="ORF">TH4_18445</name>
</gene>
<dbReference type="Proteomes" id="UP000094009">
    <property type="component" value="Unassembled WGS sequence"/>
</dbReference>
<dbReference type="AlphaFoldDB" id="A0A853KUX7"/>
<dbReference type="EMBL" id="JPVZ01000011">
    <property type="protein sequence ID" value="OAZ08039.1"/>
    <property type="molecule type" value="Genomic_DNA"/>
</dbReference>
<name>A0A853KUX7_9PROT</name>
<evidence type="ECO:0000313" key="3">
    <source>
        <dbReference type="Proteomes" id="UP000094009"/>
    </source>
</evidence>
<keyword evidence="1" id="KW-0812">Transmembrane</keyword>
<proteinExistence type="predicted"/>
<keyword evidence="1" id="KW-0472">Membrane</keyword>
<evidence type="ECO:0000256" key="1">
    <source>
        <dbReference type="SAM" id="Phobius"/>
    </source>
</evidence>
<organism evidence="2 3">
    <name type="scientific">Thalassospira tepidiphila MCCC 1A03514</name>
    <dbReference type="NCBI Taxonomy" id="1177930"/>
    <lineage>
        <taxon>Bacteria</taxon>
        <taxon>Pseudomonadati</taxon>
        <taxon>Pseudomonadota</taxon>
        <taxon>Alphaproteobacteria</taxon>
        <taxon>Rhodospirillales</taxon>
        <taxon>Thalassospiraceae</taxon>
        <taxon>Thalassospira</taxon>
    </lineage>
</organism>
<keyword evidence="1" id="KW-1133">Transmembrane helix</keyword>